<evidence type="ECO:0000256" key="9">
    <source>
        <dbReference type="ARBA" id="ARBA00022984"/>
    </source>
</evidence>
<evidence type="ECO:0000256" key="10">
    <source>
        <dbReference type="ARBA" id="ARBA00022989"/>
    </source>
</evidence>
<comment type="caution">
    <text evidence="16">Lacks conserved residue(s) required for the propagation of feature annotation.</text>
</comment>
<gene>
    <name evidence="16 18" type="primary">ftsW</name>
    <name evidence="18" type="ORF">GMA22_15830</name>
    <name evidence="17" type="ORF">RF091_22230</name>
</gene>
<comment type="catalytic activity">
    <reaction evidence="15 16">
        <text>[GlcNAc-(1-&gt;4)-Mur2Ac(oyl-L-Ala-gamma-D-Glu-L-Lys-D-Ala-D-Ala)](n)-di-trans,octa-cis-undecaprenyl diphosphate + beta-D-GlcNAc-(1-&gt;4)-Mur2Ac(oyl-L-Ala-gamma-D-Glu-L-Lys-D-Ala-D-Ala)-di-trans,octa-cis-undecaprenyl diphosphate = [GlcNAc-(1-&gt;4)-Mur2Ac(oyl-L-Ala-gamma-D-Glu-L-Lys-D-Ala-D-Ala)](n+1)-di-trans,octa-cis-undecaprenyl diphosphate + di-trans,octa-cis-undecaprenyl diphosphate + H(+)</text>
        <dbReference type="Rhea" id="RHEA:23708"/>
        <dbReference type="Rhea" id="RHEA-COMP:9602"/>
        <dbReference type="Rhea" id="RHEA-COMP:9603"/>
        <dbReference type="ChEBI" id="CHEBI:15378"/>
        <dbReference type="ChEBI" id="CHEBI:58405"/>
        <dbReference type="ChEBI" id="CHEBI:60033"/>
        <dbReference type="ChEBI" id="CHEBI:78435"/>
        <dbReference type="EC" id="2.4.99.28"/>
    </reaction>
</comment>
<keyword evidence="16" id="KW-0997">Cell inner membrane</keyword>
<dbReference type="GeneID" id="301144376"/>
<dbReference type="GO" id="GO:0008955">
    <property type="term" value="F:peptidoglycan glycosyltransferase activity"/>
    <property type="evidence" value="ECO:0007669"/>
    <property type="project" value="UniProtKB-UniRule"/>
</dbReference>
<keyword evidence="13 16" id="KW-0961">Cell wall biogenesis/degradation</keyword>
<accession>A0A0M3UHG9</accession>
<dbReference type="OrthoDB" id="9768187at2"/>
<evidence type="ECO:0000256" key="6">
    <source>
        <dbReference type="ARBA" id="ARBA00022679"/>
    </source>
</evidence>
<dbReference type="InterPro" id="IPR013437">
    <property type="entry name" value="FtsW"/>
</dbReference>
<keyword evidence="3 16" id="KW-1003">Cell membrane</keyword>
<keyword evidence="11 16" id="KW-0472">Membrane</keyword>
<dbReference type="GeneID" id="93695268"/>
<dbReference type="EMBL" id="WNKC01000003">
    <property type="protein sequence ID" value="MVF04720.1"/>
    <property type="molecule type" value="Genomic_DNA"/>
</dbReference>
<dbReference type="PROSITE" id="PS00428">
    <property type="entry name" value="FTSW_RODA_SPOVE"/>
    <property type="match status" value="1"/>
</dbReference>
<keyword evidence="9 16" id="KW-0573">Peptidoglycan synthesis</keyword>
<evidence type="ECO:0000313" key="17">
    <source>
        <dbReference type="EMBL" id="MDQ9558213.1"/>
    </source>
</evidence>
<dbReference type="GO" id="GO:0009252">
    <property type="term" value="P:peptidoglycan biosynthetic process"/>
    <property type="evidence" value="ECO:0007669"/>
    <property type="project" value="UniProtKB-UniRule"/>
</dbReference>
<organism evidence="18 19">
    <name type="scientific">Serratia marcescens</name>
    <dbReference type="NCBI Taxonomy" id="615"/>
    <lineage>
        <taxon>Bacteria</taxon>
        <taxon>Pseudomonadati</taxon>
        <taxon>Pseudomonadota</taxon>
        <taxon>Gammaproteobacteria</taxon>
        <taxon>Enterobacterales</taxon>
        <taxon>Yersiniaceae</taxon>
        <taxon>Serratia</taxon>
    </lineage>
</organism>
<evidence type="ECO:0000256" key="15">
    <source>
        <dbReference type="ARBA" id="ARBA00049902"/>
    </source>
</evidence>
<evidence type="ECO:0000256" key="8">
    <source>
        <dbReference type="ARBA" id="ARBA00022960"/>
    </source>
</evidence>
<feature type="transmembrane region" description="Helical" evidence="16">
    <location>
        <begin position="36"/>
        <end position="54"/>
    </location>
</feature>
<dbReference type="InterPro" id="IPR001182">
    <property type="entry name" value="FtsW/RodA"/>
</dbReference>
<dbReference type="PANTHER" id="PTHR30474">
    <property type="entry name" value="CELL CYCLE PROTEIN"/>
    <property type="match status" value="1"/>
</dbReference>
<dbReference type="HAMAP" id="MF_00913">
    <property type="entry name" value="PGT_FtsW_proteobact"/>
    <property type="match status" value="1"/>
</dbReference>
<comment type="similarity">
    <text evidence="14 16">Belongs to the SEDS family. FtsW subfamily.</text>
</comment>
<dbReference type="GO" id="GO:0071555">
    <property type="term" value="P:cell wall organization"/>
    <property type="evidence" value="ECO:0007669"/>
    <property type="project" value="UniProtKB-KW"/>
</dbReference>
<evidence type="ECO:0000313" key="18">
    <source>
        <dbReference type="EMBL" id="MVF04720.1"/>
    </source>
</evidence>
<dbReference type="AlphaFoldDB" id="A0A0M3UHG9"/>
<keyword evidence="8 16" id="KW-0133">Cell shape</keyword>
<feature type="transmembrane region" description="Helical" evidence="16">
    <location>
        <begin position="295"/>
        <end position="316"/>
    </location>
</feature>
<dbReference type="EMBL" id="JAVIPQ010000400">
    <property type="protein sequence ID" value="MDQ9558213.1"/>
    <property type="molecule type" value="Genomic_DNA"/>
</dbReference>
<comment type="subcellular location">
    <subcellularLocation>
        <location evidence="16">Cell inner membrane</location>
        <topology evidence="16">Multi-pass membrane protein</topology>
    </subcellularLocation>
    <subcellularLocation>
        <location evidence="1">Cell membrane</location>
        <topology evidence="1">Multi-pass membrane protein</topology>
    </subcellularLocation>
    <text evidence="16">Localizes to the division septum.</text>
</comment>
<dbReference type="EC" id="2.4.99.28" evidence="16"/>
<feature type="transmembrane region" description="Helical" evidence="16">
    <location>
        <begin position="328"/>
        <end position="352"/>
    </location>
</feature>
<dbReference type="GO" id="GO:0008360">
    <property type="term" value="P:regulation of cell shape"/>
    <property type="evidence" value="ECO:0007669"/>
    <property type="project" value="UniProtKB-KW"/>
</dbReference>
<evidence type="ECO:0000256" key="14">
    <source>
        <dbReference type="ARBA" id="ARBA00038053"/>
    </source>
</evidence>
<reference evidence="17 20" key="2">
    <citation type="submission" date="2023-07" db="EMBL/GenBank/DDBJ databases">
        <title>Pathogens genome sequencing project 196.</title>
        <authorList>
            <person name="Cao X."/>
        </authorList>
    </citation>
    <scope>NUCLEOTIDE SEQUENCE [LARGE SCALE GENOMIC DNA]</scope>
    <source>
        <strain evidence="17 20">SM41</strain>
    </source>
</reference>
<comment type="caution">
    <text evidence="18">The sequence shown here is derived from an EMBL/GenBank/DDBJ whole genome shotgun (WGS) entry which is preliminary data.</text>
</comment>
<dbReference type="PANTHER" id="PTHR30474:SF2">
    <property type="entry name" value="PEPTIDOGLYCAN GLYCOSYLTRANSFERASE FTSW-RELATED"/>
    <property type="match status" value="1"/>
</dbReference>
<evidence type="ECO:0000256" key="11">
    <source>
        <dbReference type="ARBA" id="ARBA00023136"/>
    </source>
</evidence>
<evidence type="ECO:0000256" key="5">
    <source>
        <dbReference type="ARBA" id="ARBA00022676"/>
    </source>
</evidence>
<dbReference type="NCBIfam" id="NF008042">
    <property type="entry name" value="PRK10774.1"/>
    <property type="match status" value="1"/>
</dbReference>
<keyword evidence="7 16" id="KW-0812">Transmembrane</keyword>
<evidence type="ECO:0000256" key="2">
    <source>
        <dbReference type="ARBA" id="ARBA00004752"/>
    </source>
</evidence>
<comment type="pathway">
    <text evidence="2 16">Cell wall biogenesis; peptidoglycan biosynthesis.</text>
</comment>
<keyword evidence="4 16" id="KW-0132">Cell division</keyword>
<evidence type="ECO:0000256" key="1">
    <source>
        <dbReference type="ARBA" id="ARBA00004651"/>
    </source>
</evidence>
<dbReference type="GO" id="GO:0005886">
    <property type="term" value="C:plasma membrane"/>
    <property type="evidence" value="ECO:0007669"/>
    <property type="project" value="UniProtKB-SubCell"/>
</dbReference>
<evidence type="ECO:0000256" key="7">
    <source>
        <dbReference type="ARBA" id="ARBA00022692"/>
    </source>
</evidence>
<dbReference type="Proteomes" id="UP000443014">
    <property type="component" value="Unassembled WGS sequence"/>
</dbReference>
<keyword evidence="5 16" id="KW-0328">Glycosyltransferase</keyword>
<dbReference type="Pfam" id="PF01098">
    <property type="entry name" value="FTSW_RODA_SPOVE"/>
    <property type="match status" value="1"/>
</dbReference>
<evidence type="ECO:0000256" key="16">
    <source>
        <dbReference type="HAMAP-Rule" id="MF_00913"/>
    </source>
</evidence>
<name>A0A0M3UHG9_SERMA</name>
<evidence type="ECO:0000256" key="3">
    <source>
        <dbReference type="ARBA" id="ARBA00022475"/>
    </source>
</evidence>
<dbReference type="NCBIfam" id="TIGR02614">
    <property type="entry name" value="ftsW"/>
    <property type="match status" value="1"/>
</dbReference>
<sequence length="400" mass="44368">MKLRLPNFGLTERMKDWVTGARDNDAVNMVLYDRTLLWLTFGLAIIGFVMVTSASMPIGQRLADDPFLFAKRDALYLGLAFGLSLVTLRIPMEVWQRYSNVMLLMSIVMLLIVLVVGSSVNGASRWIALGPLRIQPAELSKLSLFCYLASYLVRKVEEVRSNFWGFCKPMGVMVVLAVLLLAQPDLGTVVVLFITTLAMLFLAGAKMWQFLAIIGSGVFAVVLLIIAEPYRMRRVTSFWNPWADPFGSGYQLTQSLMAFGRGEFWGQGLGNSVQKLEYLPEAHTDFIFSILGEELGYIGVVLALLMVFFVAFRAMSIGRRALEIDQRFSGFLACAIGVWFSFQALVNVGAAAGMLPTKGLTLPLISYGGSSLLIMSTAIVLLLRIDYETRLTKAQAFVKR</sequence>
<evidence type="ECO:0000256" key="13">
    <source>
        <dbReference type="ARBA" id="ARBA00023316"/>
    </source>
</evidence>
<feature type="transmembrane region" description="Helical" evidence="16">
    <location>
        <begin position="74"/>
        <end position="92"/>
    </location>
</feature>
<evidence type="ECO:0000256" key="4">
    <source>
        <dbReference type="ARBA" id="ARBA00022618"/>
    </source>
</evidence>
<proteinExistence type="inferred from homology"/>
<feature type="transmembrane region" description="Helical" evidence="16">
    <location>
        <begin position="98"/>
        <end position="117"/>
    </location>
</feature>
<dbReference type="InterPro" id="IPR018365">
    <property type="entry name" value="Cell_cycle_FtsW-rel_CS"/>
</dbReference>
<dbReference type="GO" id="GO:0032153">
    <property type="term" value="C:cell division site"/>
    <property type="evidence" value="ECO:0007669"/>
    <property type="project" value="UniProtKB-UniRule"/>
</dbReference>
<dbReference type="Proteomes" id="UP001234811">
    <property type="component" value="Unassembled WGS sequence"/>
</dbReference>
<dbReference type="GO" id="GO:0043093">
    <property type="term" value="P:FtsZ-dependent cytokinesis"/>
    <property type="evidence" value="ECO:0007669"/>
    <property type="project" value="UniProtKB-UniRule"/>
</dbReference>
<keyword evidence="6 16" id="KW-0808">Transferase</keyword>
<dbReference type="RefSeq" id="WP_004932776.1">
    <property type="nucleotide sequence ID" value="NZ_ABEXNO020000004.1"/>
</dbReference>
<reference evidence="18 19" key="1">
    <citation type="submission" date="2019-11" db="EMBL/GenBank/DDBJ databases">
        <title>Whole genome sequence of a plant growth promoting strain Serratia marcescens BTL07 isolated from the rhizoplane of Chili (Capsicum annuum).</title>
        <authorList>
            <person name="Dutta S."/>
            <person name="Khatun A."/>
            <person name="Gupta D.R."/>
            <person name="Surovy M.Z."/>
            <person name="Rahman M.M."/>
            <person name="Mahmud N.U."/>
            <person name="Emes R."/>
            <person name="Warry A."/>
            <person name="West H."/>
            <person name="Clarke M.L."/>
            <person name="Islam M.T."/>
        </authorList>
    </citation>
    <scope>NUCLEOTIDE SEQUENCE [LARGE SCALE GENOMIC DNA]</scope>
    <source>
        <strain evidence="18 19">BTL07</strain>
    </source>
</reference>
<evidence type="ECO:0000313" key="19">
    <source>
        <dbReference type="Proteomes" id="UP000443014"/>
    </source>
</evidence>
<evidence type="ECO:0000313" key="20">
    <source>
        <dbReference type="Proteomes" id="UP001234811"/>
    </source>
</evidence>
<keyword evidence="10 16" id="KW-1133">Transmembrane helix</keyword>
<evidence type="ECO:0000256" key="12">
    <source>
        <dbReference type="ARBA" id="ARBA00023306"/>
    </source>
</evidence>
<comment type="function">
    <text evidence="16">Peptidoglycan polymerase that is essential for cell division.</text>
</comment>
<feature type="transmembrane region" description="Helical" evidence="16">
    <location>
        <begin position="210"/>
        <end position="227"/>
    </location>
</feature>
<keyword evidence="12 16" id="KW-0131">Cell cycle</keyword>
<feature type="transmembrane region" description="Helical" evidence="16">
    <location>
        <begin position="364"/>
        <end position="383"/>
    </location>
</feature>
<protein>
    <recommendedName>
        <fullName evidence="16">Probable peptidoglycan glycosyltransferase FtsW</fullName>
        <shortName evidence="16">PGT</shortName>
        <ecNumber evidence="16">2.4.99.28</ecNumber>
    </recommendedName>
    <alternativeName>
        <fullName evidence="16">Cell division protein FtsW</fullName>
    </alternativeName>
    <alternativeName>
        <fullName evidence="16">Cell wall polymerase</fullName>
    </alternativeName>
    <alternativeName>
        <fullName evidence="16">Peptidoglycan polymerase</fullName>
        <shortName evidence="16">PG polymerase</shortName>
    </alternativeName>
</protein>
<dbReference type="GO" id="GO:0015648">
    <property type="term" value="F:lipid-linked peptidoglycan transporter activity"/>
    <property type="evidence" value="ECO:0007669"/>
    <property type="project" value="TreeGrafter"/>
</dbReference>